<reference evidence="1 2" key="1">
    <citation type="submission" date="2016-07" db="EMBL/GenBank/DDBJ databases">
        <title>Pervasive Adenine N6-methylation of Active Genes in Fungi.</title>
        <authorList>
            <consortium name="DOE Joint Genome Institute"/>
            <person name="Mondo S.J."/>
            <person name="Dannebaum R.O."/>
            <person name="Kuo R.C."/>
            <person name="Labutti K."/>
            <person name="Haridas S."/>
            <person name="Kuo A."/>
            <person name="Salamov A."/>
            <person name="Ahrendt S.R."/>
            <person name="Lipzen A."/>
            <person name="Sullivan W."/>
            <person name="Andreopoulos W.B."/>
            <person name="Clum A."/>
            <person name="Lindquist E."/>
            <person name="Daum C."/>
            <person name="Ramamoorthy G.K."/>
            <person name="Gryganskyi A."/>
            <person name="Culley D."/>
            <person name="Magnuson J.K."/>
            <person name="James T.Y."/>
            <person name="O'Malley M.A."/>
            <person name="Stajich J.E."/>
            <person name="Spatafora J.W."/>
            <person name="Visel A."/>
            <person name="Grigoriev I.V."/>
        </authorList>
    </citation>
    <scope>NUCLEOTIDE SEQUENCE [LARGE SCALE GENOMIC DNA]</scope>
    <source>
        <strain evidence="1 2">PL171</strain>
    </source>
</reference>
<comment type="caution">
    <text evidence="1">The sequence shown here is derived from an EMBL/GenBank/DDBJ whole genome shotgun (WGS) entry which is preliminary data.</text>
</comment>
<dbReference type="Proteomes" id="UP000193411">
    <property type="component" value="Unassembled WGS sequence"/>
</dbReference>
<sequence length="75" mass="8295">MTRPHINSSRWSLISAKPSLSLPISSILLSTAPRHLCRPMIPKAKDDVEDVSFNYSQVNLAPTPVSLLLARADRL</sequence>
<proteinExistence type="predicted"/>
<dbReference type="EMBL" id="MCFL01000032">
    <property type="protein sequence ID" value="ORZ33934.1"/>
    <property type="molecule type" value="Genomic_DNA"/>
</dbReference>
<organism evidence="1 2">
    <name type="scientific">Catenaria anguillulae PL171</name>
    <dbReference type="NCBI Taxonomy" id="765915"/>
    <lineage>
        <taxon>Eukaryota</taxon>
        <taxon>Fungi</taxon>
        <taxon>Fungi incertae sedis</taxon>
        <taxon>Blastocladiomycota</taxon>
        <taxon>Blastocladiomycetes</taxon>
        <taxon>Blastocladiales</taxon>
        <taxon>Catenariaceae</taxon>
        <taxon>Catenaria</taxon>
    </lineage>
</organism>
<protein>
    <submittedName>
        <fullName evidence="1">Uncharacterized protein</fullName>
    </submittedName>
</protein>
<keyword evidence="2" id="KW-1185">Reference proteome</keyword>
<accession>A0A1Y2HIW7</accession>
<dbReference type="AlphaFoldDB" id="A0A1Y2HIW7"/>
<gene>
    <name evidence="1" type="ORF">BCR44DRAFT_1437336</name>
</gene>
<name>A0A1Y2HIW7_9FUNG</name>
<evidence type="ECO:0000313" key="2">
    <source>
        <dbReference type="Proteomes" id="UP000193411"/>
    </source>
</evidence>
<evidence type="ECO:0000313" key="1">
    <source>
        <dbReference type="EMBL" id="ORZ33934.1"/>
    </source>
</evidence>